<dbReference type="InterPro" id="IPR036322">
    <property type="entry name" value="WD40_repeat_dom_sf"/>
</dbReference>
<keyword evidence="2" id="KW-0677">Repeat</keyword>
<evidence type="ECO:0008006" key="7">
    <source>
        <dbReference type="Google" id="ProtNLM"/>
    </source>
</evidence>
<dbReference type="CDD" id="cd00200">
    <property type="entry name" value="WD40"/>
    <property type="match status" value="1"/>
</dbReference>
<keyword evidence="6" id="KW-1185">Reference proteome</keyword>
<protein>
    <recommendedName>
        <fullName evidence="7">Angio-associated migratory cell protein</fullName>
    </recommendedName>
</protein>
<dbReference type="PROSITE" id="PS50294">
    <property type="entry name" value="WD_REPEATS_REGION"/>
    <property type="match status" value="1"/>
</dbReference>
<comment type="caution">
    <text evidence="5">The sequence shown here is derived from an EMBL/GenBank/DDBJ whole genome shotgun (WGS) entry which is preliminary data.</text>
</comment>
<dbReference type="InterPro" id="IPR001680">
    <property type="entry name" value="WD40_rpt"/>
</dbReference>
<dbReference type="PANTHER" id="PTHR19857:SF8">
    <property type="entry name" value="ANGIO-ASSOCIATED MIGRATORY CELL PROTEIN"/>
    <property type="match status" value="1"/>
</dbReference>
<dbReference type="Pfam" id="PF00400">
    <property type="entry name" value="WD40"/>
    <property type="match status" value="6"/>
</dbReference>
<dbReference type="PROSITE" id="PS00678">
    <property type="entry name" value="WD_REPEATS_1"/>
    <property type="match status" value="1"/>
</dbReference>
<dbReference type="Proteomes" id="UP001519460">
    <property type="component" value="Unassembled WGS sequence"/>
</dbReference>
<sequence length="438" mass="46944">MDPNNDDFDDVDELNPDDVIRVIDLPDNGEAEQDEMETDEEQEGAEGGDSDDVPVDEKAAVVFTGHRDKPHPEDEPPEVYAVHIDPSGSGLVVTGGRDDMAYVWNAATGQVLFKCAGHKNSVTCVAFSHDGLYVASADLDGLVKVWRCESKAAVWFFESGSDITWLQWHHAAHVLVAGTQDGEVWMWKIPSGDCKTFQSHGAPSQCGRIMPDGKSACVGYGDGVVKLWDLKAGKPQHTWQHSVMPDEASMQEREDSEPDEGGEMRAEASGGGEEGATSPVAILCVDCSADNSLIMSGCADATVKIFNTSSGKLVSAFNCAVNRDKDNSVEAVGFCPSAPYAATATNSGAVEIWDLPTSVEGVCKVRWSSSSAPLLYTACLDGIMRLWDTRSGSSKAVWTGHAKHRGILDFDVARDESCLVSASEDGTARVFDLRSVGS</sequence>
<feature type="repeat" description="WD" evidence="3">
    <location>
        <begin position="197"/>
        <end position="238"/>
    </location>
</feature>
<keyword evidence="1 3" id="KW-0853">WD repeat</keyword>
<feature type="region of interest" description="Disordered" evidence="4">
    <location>
        <begin position="238"/>
        <end position="276"/>
    </location>
</feature>
<dbReference type="InterPro" id="IPR019775">
    <property type="entry name" value="WD40_repeat_CS"/>
</dbReference>
<feature type="compositionally biased region" description="Acidic residues" evidence="4">
    <location>
        <begin position="27"/>
        <end position="54"/>
    </location>
</feature>
<feature type="repeat" description="WD" evidence="3">
    <location>
        <begin position="115"/>
        <end position="146"/>
    </location>
</feature>
<feature type="compositionally biased region" description="Acidic residues" evidence="4">
    <location>
        <begin position="1"/>
        <end position="16"/>
    </location>
</feature>
<evidence type="ECO:0000313" key="5">
    <source>
        <dbReference type="EMBL" id="KAK7507275.1"/>
    </source>
</evidence>
<evidence type="ECO:0000256" key="2">
    <source>
        <dbReference type="ARBA" id="ARBA00022737"/>
    </source>
</evidence>
<name>A0ABD0M5Q1_9CAEN</name>
<proteinExistence type="predicted"/>
<organism evidence="5 6">
    <name type="scientific">Batillaria attramentaria</name>
    <dbReference type="NCBI Taxonomy" id="370345"/>
    <lineage>
        <taxon>Eukaryota</taxon>
        <taxon>Metazoa</taxon>
        <taxon>Spiralia</taxon>
        <taxon>Lophotrochozoa</taxon>
        <taxon>Mollusca</taxon>
        <taxon>Gastropoda</taxon>
        <taxon>Caenogastropoda</taxon>
        <taxon>Sorbeoconcha</taxon>
        <taxon>Cerithioidea</taxon>
        <taxon>Batillariidae</taxon>
        <taxon>Batillaria</taxon>
    </lineage>
</organism>
<dbReference type="EMBL" id="JACVVK020000004">
    <property type="protein sequence ID" value="KAK7507275.1"/>
    <property type="molecule type" value="Genomic_DNA"/>
</dbReference>
<feature type="region of interest" description="Disordered" evidence="4">
    <location>
        <begin position="1"/>
        <end position="55"/>
    </location>
</feature>
<dbReference type="PROSITE" id="PS50082">
    <property type="entry name" value="WD_REPEATS_2"/>
    <property type="match status" value="3"/>
</dbReference>
<evidence type="ECO:0000256" key="3">
    <source>
        <dbReference type="PROSITE-ProRule" id="PRU00221"/>
    </source>
</evidence>
<dbReference type="SUPFAM" id="SSF50978">
    <property type="entry name" value="WD40 repeat-like"/>
    <property type="match status" value="1"/>
</dbReference>
<dbReference type="Gene3D" id="2.130.10.10">
    <property type="entry name" value="YVTN repeat-like/Quinoprotein amine dehydrogenase"/>
    <property type="match status" value="1"/>
</dbReference>
<feature type="repeat" description="WD" evidence="3">
    <location>
        <begin position="322"/>
        <end position="355"/>
    </location>
</feature>
<reference evidence="5 6" key="1">
    <citation type="journal article" date="2023" name="Sci. Data">
        <title>Genome assembly of the Korean intertidal mud-creeper Batillaria attramentaria.</title>
        <authorList>
            <person name="Patra A.K."/>
            <person name="Ho P.T."/>
            <person name="Jun S."/>
            <person name="Lee S.J."/>
            <person name="Kim Y."/>
            <person name="Won Y.J."/>
        </authorList>
    </citation>
    <scope>NUCLEOTIDE SEQUENCE [LARGE SCALE GENOMIC DNA]</scope>
    <source>
        <strain evidence="5">Wonlab-2016</strain>
    </source>
</reference>
<dbReference type="InterPro" id="IPR051179">
    <property type="entry name" value="WD_repeat_multifunction"/>
</dbReference>
<dbReference type="SMART" id="SM00320">
    <property type="entry name" value="WD40"/>
    <property type="match status" value="8"/>
</dbReference>
<dbReference type="PANTHER" id="PTHR19857">
    <property type="entry name" value="MITOCHONDRIAL DIVISION PROTEIN 1-RELATED"/>
    <property type="match status" value="1"/>
</dbReference>
<evidence type="ECO:0000256" key="4">
    <source>
        <dbReference type="SAM" id="MobiDB-lite"/>
    </source>
</evidence>
<accession>A0ABD0M5Q1</accession>
<dbReference type="AlphaFoldDB" id="A0ABD0M5Q1"/>
<evidence type="ECO:0000256" key="1">
    <source>
        <dbReference type="ARBA" id="ARBA00022574"/>
    </source>
</evidence>
<evidence type="ECO:0000313" key="6">
    <source>
        <dbReference type="Proteomes" id="UP001519460"/>
    </source>
</evidence>
<dbReference type="InterPro" id="IPR015943">
    <property type="entry name" value="WD40/YVTN_repeat-like_dom_sf"/>
</dbReference>
<gene>
    <name evidence="5" type="ORF">BaRGS_00001210</name>
</gene>